<sequence>MTTTTQTEQSILESLEIDQIQVRYRKLDEYRDQSLWLFNFSIHGGRRSYTLEWKTLGIKKETIEYLRKRNIKEPKVPFLDTLNSYLNKLNYFAKKRLKNDKLMRYIEPNWFTIEDNLEEITRNFQKLKRKRNIYLTKILSLYESKKHESIKVINELLTTNDLEISEQEIIIKNFLKSFPTPEQIKEDFYIEITQLTRIPSIAEQSKIDAELAESELRRTQAKMAQELQKEYKQNLQKQLTTVIKTATNEFCEILADVLPKLTTLSKNKLSDRSVSKLQEALLRCQNLINFDQSLKGLSNDLDLLIQVSKDNNQQLIDQAIDNLKVALSEETTLLTTEGKGHRALAEWMIL</sequence>
<evidence type="ECO:0000313" key="2">
    <source>
        <dbReference type="EMBL" id="PSF30080.1"/>
    </source>
</evidence>
<evidence type="ECO:0000256" key="1">
    <source>
        <dbReference type="SAM" id="Coils"/>
    </source>
</evidence>
<evidence type="ECO:0000313" key="3">
    <source>
        <dbReference type="Proteomes" id="UP000239001"/>
    </source>
</evidence>
<dbReference type="RefSeq" id="WP_106459444.1">
    <property type="nucleotide sequence ID" value="NZ_PXOH01000058.1"/>
</dbReference>
<feature type="coiled-coil region" evidence="1">
    <location>
        <begin position="202"/>
        <end position="229"/>
    </location>
</feature>
<keyword evidence="3" id="KW-1185">Reference proteome</keyword>
<dbReference type="Proteomes" id="UP000239001">
    <property type="component" value="Unassembled WGS sequence"/>
</dbReference>
<proteinExistence type="predicted"/>
<reference evidence="2 3" key="2">
    <citation type="submission" date="2018-03" db="EMBL/GenBank/DDBJ databases">
        <authorList>
            <person name="Keele B.F."/>
        </authorList>
    </citation>
    <scope>NUCLEOTIDE SEQUENCE [LARGE SCALE GENOMIC DNA]</scope>
    <source>
        <strain evidence="2 3">CCALA 016</strain>
    </source>
</reference>
<comment type="caution">
    <text evidence="2">The sequence shown here is derived from an EMBL/GenBank/DDBJ whole genome shotgun (WGS) entry which is preliminary data.</text>
</comment>
<protein>
    <submittedName>
        <fullName evidence="2">Uncharacterized protein</fullName>
    </submittedName>
</protein>
<organism evidence="2 3">
    <name type="scientific">Aphanothece hegewaldii CCALA 016</name>
    <dbReference type="NCBI Taxonomy" id="2107694"/>
    <lineage>
        <taxon>Bacteria</taxon>
        <taxon>Bacillati</taxon>
        <taxon>Cyanobacteriota</taxon>
        <taxon>Cyanophyceae</taxon>
        <taxon>Oscillatoriophycideae</taxon>
        <taxon>Chroococcales</taxon>
        <taxon>Aphanothecaceae</taxon>
        <taxon>Aphanothece</taxon>
    </lineage>
</organism>
<reference evidence="2 3" key="1">
    <citation type="submission" date="2018-03" db="EMBL/GenBank/DDBJ databases">
        <title>The ancient ancestry and fast evolution of plastids.</title>
        <authorList>
            <person name="Moore K.R."/>
            <person name="Magnabosco C."/>
            <person name="Momper L."/>
            <person name="Gold D.A."/>
            <person name="Bosak T."/>
            <person name="Fournier G.P."/>
        </authorList>
    </citation>
    <scope>NUCLEOTIDE SEQUENCE [LARGE SCALE GENOMIC DNA]</scope>
    <source>
        <strain evidence="2 3">CCALA 016</strain>
    </source>
</reference>
<gene>
    <name evidence="2" type="ORF">C7H19_24045</name>
</gene>
<keyword evidence="1" id="KW-0175">Coiled coil</keyword>
<dbReference type="AlphaFoldDB" id="A0A2T1LQZ0"/>
<dbReference type="OrthoDB" id="586494at2"/>
<name>A0A2T1LQZ0_9CHRO</name>
<accession>A0A2T1LQZ0</accession>
<dbReference type="EMBL" id="PXOH01000058">
    <property type="protein sequence ID" value="PSF30080.1"/>
    <property type="molecule type" value="Genomic_DNA"/>
</dbReference>